<feature type="transmembrane region" description="Helical" evidence="6">
    <location>
        <begin position="222"/>
        <end position="241"/>
    </location>
</feature>
<feature type="transmembrane region" description="Helical" evidence="6">
    <location>
        <begin position="154"/>
        <end position="176"/>
    </location>
</feature>
<feature type="transmembrane region" description="Helical" evidence="6">
    <location>
        <begin position="121"/>
        <end position="142"/>
    </location>
</feature>
<keyword evidence="2 6" id="KW-0812">Transmembrane</keyword>
<dbReference type="InterPro" id="IPR020846">
    <property type="entry name" value="MFS_dom"/>
</dbReference>
<evidence type="ECO:0000256" key="5">
    <source>
        <dbReference type="SAM" id="MobiDB-lite"/>
    </source>
</evidence>
<feature type="compositionally biased region" description="Polar residues" evidence="5">
    <location>
        <begin position="1"/>
        <end position="10"/>
    </location>
</feature>
<feature type="transmembrane region" description="Helical" evidence="6">
    <location>
        <begin position="440"/>
        <end position="459"/>
    </location>
</feature>
<comment type="caution">
    <text evidence="8">The sequence shown here is derived from an EMBL/GenBank/DDBJ whole genome shotgun (WGS) entry which is preliminary data.</text>
</comment>
<evidence type="ECO:0000259" key="7">
    <source>
        <dbReference type="PROSITE" id="PS50850"/>
    </source>
</evidence>
<organism evidence="8 9">
    <name type="scientific">Schaalia naturae</name>
    <dbReference type="NCBI Taxonomy" id="635203"/>
    <lineage>
        <taxon>Bacteria</taxon>
        <taxon>Bacillati</taxon>
        <taxon>Actinomycetota</taxon>
        <taxon>Actinomycetes</taxon>
        <taxon>Actinomycetales</taxon>
        <taxon>Actinomycetaceae</taxon>
        <taxon>Schaalia</taxon>
    </lineage>
</organism>
<sequence length="466" mass="47430">MASPSPSSSPLDEGGAAGRTRRAWSPPEIALMAGSVLLITLSAFESLATTTIMPSVVAELGAESWFSVASGAAMAAQLLSTVIAGMLSDRRGPAGVLVAGSVLFVLGLALCAAAPHVGVFVAGRLVMGLGGGMVIVPLYVLVGAVATDAHRPTFFAGFSLAWVLPSLIGPAIAGLVTAHWGWRWVFGSVPVAAAVALVPLVPLLRRFDLPAGGEARPRREMGVLALSGLGAGGGILLLQLAGAGGGWAAWALGLAGAALTVWTLPRLVPAGAFRLRRGTPSAIATRLLAMGSLTGATAFLPLVLQRVHGWSVEHAAMAVTVGSLAWALGATLQARIVRPEARARLPLLGTTLMMIGLVPVALLAWPGMPVWPGVLGMFLAEMGIGFVHSTLSDLTLGMTPRSQHGAVSSWLQVADNGGSALELALVSLALAVWARTTLLPYAPAGAIALVLAALAVWAASRIPARP</sequence>
<evidence type="ECO:0000256" key="4">
    <source>
        <dbReference type="ARBA" id="ARBA00023136"/>
    </source>
</evidence>
<dbReference type="Proteomes" id="UP001596527">
    <property type="component" value="Unassembled WGS sequence"/>
</dbReference>
<keyword evidence="3 6" id="KW-1133">Transmembrane helix</keyword>
<feature type="transmembrane region" description="Helical" evidence="6">
    <location>
        <begin position="315"/>
        <end position="333"/>
    </location>
</feature>
<feature type="region of interest" description="Disordered" evidence="5">
    <location>
        <begin position="1"/>
        <end position="21"/>
    </location>
</feature>
<dbReference type="InterPro" id="IPR036259">
    <property type="entry name" value="MFS_trans_sf"/>
</dbReference>
<dbReference type="EMBL" id="JBHTEF010000001">
    <property type="protein sequence ID" value="MFC7580382.1"/>
    <property type="molecule type" value="Genomic_DNA"/>
</dbReference>
<keyword evidence="9" id="KW-1185">Reference proteome</keyword>
<gene>
    <name evidence="8" type="ORF">ACFQWG_03990</name>
</gene>
<evidence type="ECO:0000313" key="9">
    <source>
        <dbReference type="Proteomes" id="UP001596527"/>
    </source>
</evidence>
<dbReference type="PANTHER" id="PTHR23501:SF154">
    <property type="entry name" value="MULTIDRUG-EFFLUX TRANSPORTER RV1634-RELATED"/>
    <property type="match status" value="1"/>
</dbReference>
<feature type="transmembrane region" description="Helical" evidence="6">
    <location>
        <begin position="94"/>
        <end position="115"/>
    </location>
</feature>
<dbReference type="InterPro" id="IPR011701">
    <property type="entry name" value="MFS"/>
</dbReference>
<evidence type="ECO:0000256" key="1">
    <source>
        <dbReference type="ARBA" id="ARBA00004651"/>
    </source>
</evidence>
<evidence type="ECO:0000256" key="3">
    <source>
        <dbReference type="ARBA" id="ARBA00022989"/>
    </source>
</evidence>
<reference evidence="9" key="1">
    <citation type="journal article" date="2019" name="Int. J. Syst. Evol. Microbiol.">
        <title>The Global Catalogue of Microorganisms (GCM) 10K type strain sequencing project: providing services to taxonomists for standard genome sequencing and annotation.</title>
        <authorList>
            <consortium name="The Broad Institute Genomics Platform"/>
            <consortium name="The Broad Institute Genome Sequencing Center for Infectious Disease"/>
            <person name="Wu L."/>
            <person name="Ma J."/>
        </authorList>
    </citation>
    <scope>NUCLEOTIDE SEQUENCE [LARGE SCALE GENOMIC DNA]</scope>
    <source>
        <strain evidence="9">CCUG 56698</strain>
    </source>
</reference>
<dbReference type="PROSITE" id="PS50850">
    <property type="entry name" value="MFS"/>
    <property type="match status" value="1"/>
</dbReference>
<dbReference type="Pfam" id="PF07690">
    <property type="entry name" value="MFS_1"/>
    <property type="match status" value="1"/>
</dbReference>
<feature type="transmembrane region" description="Helical" evidence="6">
    <location>
        <begin position="345"/>
        <end position="365"/>
    </location>
</feature>
<name>A0ABW2SJR8_9ACTO</name>
<feature type="transmembrane region" description="Helical" evidence="6">
    <location>
        <begin position="182"/>
        <end position="201"/>
    </location>
</feature>
<dbReference type="PANTHER" id="PTHR23501">
    <property type="entry name" value="MAJOR FACILITATOR SUPERFAMILY"/>
    <property type="match status" value="1"/>
</dbReference>
<proteinExistence type="predicted"/>
<protein>
    <submittedName>
        <fullName evidence="8">MFS transporter</fullName>
    </submittedName>
</protein>
<dbReference type="SUPFAM" id="SSF103473">
    <property type="entry name" value="MFS general substrate transporter"/>
    <property type="match status" value="1"/>
</dbReference>
<dbReference type="Gene3D" id="1.20.1720.10">
    <property type="entry name" value="Multidrug resistance protein D"/>
    <property type="match status" value="1"/>
</dbReference>
<evidence type="ECO:0000256" key="2">
    <source>
        <dbReference type="ARBA" id="ARBA00022692"/>
    </source>
</evidence>
<feature type="transmembrane region" description="Helical" evidence="6">
    <location>
        <begin position="284"/>
        <end position="303"/>
    </location>
</feature>
<feature type="transmembrane region" description="Helical" evidence="6">
    <location>
        <begin position="65"/>
        <end position="87"/>
    </location>
</feature>
<keyword evidence="4 6" id="KW-0472">Membrane</keyword>
<evidence type="ECO:0000313" key="8">
    <source>
        <dbReference type="EMBL" id="MFC7580382.1"/>
    </source>
</evidence>
<comment type="subcellular location">
    <subcellularLocation>
        <location evidence="1">Cell membrane</location>
        <topology evidence="1">Multi-pass membrane protein</topology>
    </subcellularLocation>
</comment>
<feature type="domain" description="Major facilitator superfamily (MFS) profile" evidence="7">
    <location>
        <begin position="31"/>
        <end position="460"/>
    </location>
</feature>
<dbReference type="RefSeq" id="WP_380972330.1">
    <property type="nucleotide sequence ID" value="NZ_JBHTEF010000001.1"/>
</dbReference>
<evidence type="ECO:0000256" key="6">
    <source>
        <dbReference type="SAM" id="Phobius"/>
    </source>
</evidence>
<feature type="transmembrane region" description="Helical" evidence="6">
    <location>
        <begin position="247"/>
        <end position="264"/>
    </location>
</feature>
<dbReference type="Gene3D" id="1.20.1250.20">
    <property type="entry name" value="MFS general substrate transporter like domains"/>
    <property type="match status" value="1"/>
</dbReference>
<accession>A0ABW2SJR8</accession>